<name>A0A939ISD6_9MICO</name>
<dbReference type="EMBL" id="JAEMWU010000002">
    <property type="protein sequence ID" value="MBN8206765.1"/>
    <property type="molecule type" value="Genomic_DNA"/>
</dbReference>
<dbReference type="Proteomes" id="UP000664385">
    <property type="component" value="Unassembled WGS sequence"/>
</dbReference>
<proteinExistence type="predicted"/>
<feature type="region of interest" description="Disordered" evidence="4">
    <location>
        <begin position="286"/>
        <end position="305"/>
    </location>
</feature>
<dbReference type="InterPro" id="IPR036388">
    <property type="entry name" value="WH-like_DNA-bd_sf"/>
</dbReference>
<dbReference type="AlphaFoldDB" id="A0A939ISD6"/>
<organism evidence="7 8">
    <name type="scientific">Microbacterium esteraromaticum</name>
    <dbReference type="NCBI Taxonomy" id="57043"/>
    <lineage>
        <taxon>Bacteria</taxon>
        <taxon>Bacillati</taxon>
        <taxon>Actinomycetota</taxon>
        <taxon>Actinomycetes</taxon>
        <taxon>Micrococcales</taxon>
        <taxon>Microbacteriaceae</taxon>
        <taxon>Microbacterium</taxon>
    </lineage>
</organism>
<dbReference type="Pfam" id="PF01380">
    <property type="entry name" value="SIS"/>
    <property type="match status" value="1"/>
</dbReference>
<dbReference type="GO" id="GO:0003700">
    <property type="term" value="F:DNA-binding transcription factor activity"/>
    <property type="evidence" value="ECO:0007669"/>
    <property type="project" value="InterPro"/>
</dbReference>
<dbReference type="InterPro" id="IPR035472">
    <property type="entry name" value="RpiR-like_SIS"/>
</dbReference>
<dbReference type="GO" id="GO:0097367">
    <property type="term" value="F:carbohydrate derivative binding"/>
    <property type="evidence" value="ECO:0007669"/>
    <property type="project" value="InterPro"/>
</dbReference>
<sequence length="305" mass="31611">MNASLGEPPLGGTIEQILSLLPSLVPSAQRVARLCAERPQDVVEMSGAELAEAAETSPATVSRASRGLGFRGFQHLRMMLLRDLAAEGAQRQECPTGTEGYLRSLAESAGTMLQTSLASVDPDAFDAAVAAIARARRVLLVGTGGSHAAAQAAAMAFTINGRPCEAPSDGVVAQLTARVLSHDDVCLVVSASGANSLSLAVADAAIEAGATVIGLSSFARPPLASRAAHMLVTGARFQSWDQGTMASGLVQLLALNALQIAVAERMSDASERARTAVREEVLDLVADDATDTDEDEDVTAEGYRR</sequence>
<dbReference type="InterPro" id="IPR001347">
    <property type="entry name" value="SIS_dom"/>
</dbReference>
<reference evidence="7" key="1">
    <citation type="submission" date="2020-12" db="EMBL/GenBank/DDBJ databases">
        <title>PHA producing bacteria isolated from mangrove.</title>
        <authorList>
            <person name="Zheng W."/>
            <person name="Yu S."/>
            <person name="Huang Y."/>
        </authorList>
    </citation>
    <scope>NUCLEOTIDE SEQUENCE</scope>
    <source>
        <strain evidence="7">GN8-5</strain>
    </source>
</reference>
<dbReference type="CDD" id="cd05013">
    <property type="entry name" value="SIS_RpiR"/>
    <property type="match status" value="1"/>
</dbReference>
<comment type="caution">
    <text evidence="7">The sequence shown here is derived from an EMBL/GenBank/DDBJ whole genome shotgun (WGS) entry which is preliminary data.</text>
</comment>
<evidence type="ECO:0000256" key="4">
    <source>
        <dbReference type="SAM" id="MobiDB-lite"/>
    </source>
</evidence>
<dbReference type="SUPFAM" id="SSF53697">
    <property type="entry name" value="SIS domain"/>
    <property type="match status" value="1"/>
</dbReference>
<evidence type="ECO:0000259" key="6">
    <source>
        <dbReference type="PROSITE" id="PS51464"/>
    </source>
</evidence>
<evidence type="ECO:0000259" key="5">
    <source>
        <dbReference type="PROSITE" id="PS51071"/>
    </source>
</evidence>
<evidence type="ECO:0000256" key="2">
    <source>
        <dbReference type="ARBA" id="ARBA00023125"/>
    </source>
</evidence>
<evidence type="ECO:0000256" key="1">
    <source>
        <dbReference type="ARBA" id="ARBA00023015"/>
    </source>
</evidence>
<dbReference type="InterPro" id="IPR047640">
    <property type="entry name" value="RpiR-like"/>
</dbReference>
<dbReference type="InterPro" id="IPR046348">
    <property type="entry name" value="SIS_dom_sf"/>
</dbReference>
<dbReference type="Pfam" id="PF01418">
    <property type="entry name" value="HTH_6"/>
    <property type="match status" value="1"/>
</dbReference>
<feature type="compositionally biased region" description="Acidic residues" evidence="4">
    <location>
        <begin position="286"/>
        <end position="299"/>
    </location>
</feature>
<dbReference type="GO" id="GO:1901135">
    <property type="term" value="P:carbohydrate derivative metabolic process"/>
    <property type="evidence" value="ECO:0007669"/>
    <property type="project" value="InterPro"/>
</dbReference>
<accession>A0A939ISD6</accession>
<dbReference type="SUPFAM" id="SSF46689">
    <property type="entry name" value="Homeodomain-like"/>
    <property type="match status" value="1"/>
</dbReference>
<dbReference type="PANTHER" id="PTHR30514:SF1">
    <property type="entry name" value="HTH-TYPE TRANSCRIPTIONAL REGULATOR HEXR-RELATED"/>
    <property type="match status" value="1"/>
</dbReference>
<dbReference type="RefSeq" id="WP_206824576.1">
    <property type="nucleotide sequence ID" value="NZ_JAEMWU010000002.1"/>
</dbReference>
<keyword evidence="2" id="KW-0238">DNA-binding</keyword>
<dbReference type="PROSITE" id="PS51071">
    <property type="entry name" value="HTH_RPIR"/>
    <property type="match status" value="1"/>
</dbReference>
<feature type="domain" description="HTH rpiR-type" evidence="5">
    <location>
        <begin position="11"/>
        <end position="87"/>
    </location>
</feature>
<dbReference type="Gene3D" id="3.40.50.10490">
    <property type="entry name" value="Glucose-6-phosphate isomerase like protein, domain 1"/>
    <property type="match status" value="1"/>
</dbReference>
<dbReference type="InterPro" id="IPR000281">
    <property type="entry name" value="HTH_RpiR"/>
</dbReference>
<dbReference type="PANTHER" id="PTHR30514">
    <property type="entry name" value="GLUCOKINASE"/>
    <property type="match status" value="1"/>
</dbReference>
<gene>
    <name evidence="7" type="ORF">JF543_12455</name>
</gene>
<protein>
    <submittedName>
        <fullName evidence="7">MurR/RpiR family transcriptional regulator</fullName>
    </submittedName>
</protein>
<keyword evidence="3" id="KW-0804">Transcription</keyword>
<evidence type="ECO:0000256" key="3">
    <source>
        <dbReference type="ARBA" id="ARBA00023163"/>
    </source>
</evidence>
<dbReference type="Gene3D" id="1.10.10.10">
    <property type="entry name" value="Winged helix-like DNA-binding domain superfamily/Winged helix DNA-binding domain"/>
    <property type="match status" value="1"/>
</dbReference>
<evidence type="ECO:0000313" key="7">
    <source>
        <dbReference type="EMBL" id="MBN8206765.1"/>
    </source>
</evidence>
<evidence type="ECO:0000313" key="8">
    <source>
        <dbReference type="Proteomes" id="UP000664385"/>
    </source>
</evidence>
<dbReference type="PROSITE" id="PS51464">
    <property type="entry name" value="SIS"/>
    <property type="match status" value="1"/>
</dbReference>
<feature type="domain" description="SIS" evidence="6">
    <location>
        <begin position="128"/>
        <end position="268"/>
    </location>
</feature>
<keyword evidence="1" id="KW-0805">Transcription regulation</keyword>
<dbReference type="InterPro" id="IPR009057">
    <property type="entry name" value="Homeodomain-like_sf"/>
</dbReference>
<dbReference type="GO" id="GO:0003677">
    <property type="term" value="F:DNA binding"/>
    <property type="evidence" value="ECO:0007669"/>
    <property type="project" value="UniProtKB-KW"/>
</dbReference>